<dbReference type="RefSeq" id="WP_081129555.1">
    <property type="nucleotide sequence ID" value="NZ_LDOS01000002.1"/>
</dbReference>
<protein>
    <recommendedName>
        <fullName evidence="4">Secreted protein</fullName>
    </recommendedName>
</protein>
<evidence type="ECO:0000313" key="2">
    <source>
        <dbReference type="EMBL" id="THD12106.1"/>
    </source>
</evidence>
<comment type="caution">
    <text evidence="2">The sequence shown here is derived from an EMBL/GenBank/DDBJ whole genome shotgun (WGS) entry which is preliminary data.</text>
</comment>
<dbReference type="EMBL" id="MWQO01000003">
    <property type="protein sequence ID" value="THD12106.1"/>
    <property type="molecule type" value="Genomic_DNA"/>
</dbReference>
<sequence length="151" mass="15534">MTKRYLPLLGVLTVFAASTMIPQYASAAEANLDCKMHFQTSSWSVIYKHVEGTGLVTCANGASMHVKITAQGVGLTAGKSRIDNGVGTFTDVHTIDDVLGAYAQGEANAGLVKSGSAQVLTKGTVSLALAGSGQGIDLGVSVGKFTISRAR</sequence>
<dbReference type="STRING" id="993689.GCA_002077135_03214"/>
<evidence type="ECO:0008006" key="4">
    <source>
        <dbReference type="Google" id="ProtNLM"/>
    </source>
</evidence>
<keyword evidence="3" id="KW-1185">Reference proteome</keyword>
<keyword evidence="1" id="KW-0732">Signal</keyword>
<feature type="signal peptide" evidence="1">
    <location>
        <begin position="1"/>
        <end position="27"/>
    </location>
</feature>
<organism evidence="2 3">
    <name type="scientific">Metallibacterium scheffleri</name>
    <dbReference type="NCBI Taxonomy" id="993689"/>
    <lineage>
        <taxon>Bacteria</taxon>
        <taxon>Pseudomonadati</taxon>
        <taxon>Pseudomonadota</taxon>
        <taxon>Gammaproteobacteria</taxon>
        <taxon>Lysobacterales</taxon>
        <taxon>Rhodanobacteraceae</taxon>
        <taxon>Metallibacterium</taxon>
    </lineage>
</organism>
<dbReference type="OrthoDB" id="6024727at2"/>
<reference evidence="2 3" key="1">
    <citation type="submission" date="2017-02" db="EMBL/GenBank/DDBJ databases">
        <title>Whole genome sequencing of Metallibacterium scheffleri DSM 24874 (T).</title>
        <authorList>
            <person name="Kumar S."/>
            <person name="Patil P."/>
            <person name="Patil P.B."/>
        </authorList>
    </citation>
    <scope>NUCLEOTIDE SEQUENCE [LARGE SCALE GENOMIC DNA]</scope>
    <source>
        <strain evidence="2 3">DSM 24874</strain>
    </source>
</reference>
<proteinExistence type="predicted"/>
<name>A0A4S3KSZ5_9GAMM</name>
<evidence type="ECO:0000256" key="1">
    <source>
        <dbReference type="SAM" id="SignalP"/>
    </source>
</evidence>
<dbReference type="AlphaFoldDB" id="A0A4S3KSZ5"/>
<dbReference type="Proteomes" id="UP000307749">
    <property type="component" value="Unassembled WGS sequence"/>
</dbReference>
<gene>
    <name evidence="2" type="ORF">B1806_00680</name>
</gene>
<evidence type="ECO:0000313" key="3">
    <source>
        <dbReference type="Proteomes" id="UP000307749"/>
    </source>
</evidence>
<accession>A0A4S3KSZ5</accession>
<feature type="chain" id="PRO_5020332416" description="Secreted protein" evidence="1">
    <location>
        <begin position="28"/>
        <end position="151"/>
    </location>
</feature>